<dbReference type="NCBIfam" id="TIGR01640">
    <property type="entry name" value="F_box_assoc_1"/>
    <property type="match status" value="1"/>
</dbReference>
<dbReference type="PANTHER" id="PTHR35546:SF21">
    <property type="entry name" value="F-BOX DOMAIN-CONTAINING PROTEIN"/>
    <property type="match status" value="1"/>
</dbReference>
<dbReference type="InterPro" id="IPR013187">
    <property type="entry name" value="F-box-assoc_dom_typ3"/>
</dbReference>
<reference evidence="2" key="1">
    <citation type="submission" date="2023-02" db="EMBL/GenBank/DDBJ databases">
        <title>Genome of toxic invasive species Heracleum sosnowskyi carries increased number of genes despite the absence of recent whole-genome duplications.</title>
        <authorList>
            <person name="Schelkunov M."/>
            <person name="Shtratnikova V."/>
            <person name="Makarenko M."/>
            <person name="Klepikova A."/>
            <person name="Omelchenko D."/>
            <person name="Novikova G."/>
            <person name="Obukhova E."/>
            <person name="Bogdanov V."/>
            <person name="Penin A."/>
            <person name="Logacheva M."/>
        </authorList>
    </citation>
    <scope>NUCLEOTIDE SEQUENCE</scope>
    <source>
        <strain evidence="2">Hsosn_3</strain>
        <tissue evidence="2">Leaf</tissue>
    </source>
</reference>
<keyword evidence="3" id="KW-1185">Reference proteome</keyword>
<feature type="domain" description="F-box associated beta-propeller type 3" evidence="1">
    <location>
        <begin position="103"/>
        <end position="294"/>
    </location>
</feature>
<dbReference type="PANTHER" id="PTHR35546">
    <property type="entry name" value="F-BOX PROTEIN INTERACTION DOMAIN PROTEIN-RELATED"/>
    <property type="match status" value="1"/>
</dbReference>
<reference evidence="2" key="2">
    <citation type="submission" date="2023-05" db="EMBL/GenBank/DDBJ databases">
        <authorList>
            <person name="Schelkunov M.I."/>
        </authorList>
    </citation>
    <scope>NUCLEOTIDE SEQUENCE</scope>
    <source>
        <strain evidence="2">Hsosn_3</strain>
        <tissue evidence="2">Leaf</tissue>
    </source>
</reference>
<dbReference type="InterPro" id="IPR055290">
    <property type="entry name" value="At3g26010-like"/>
</dbReference>
<evidence type="ECO:0000313" key="2">
    <source>
        <dbReference type="EMBL" id="KAK1371006.1"/>
    </source>
</evidence>
<evidence type="ECO:0000313" key="3">
    <source>
        <dbReference type="Proteomes" id="UP001237642"/>
    </source>
</evidence>
<name>A0AAD8HQJ0_9APIA</name>
<comment type="caution">
    <text evidence="2">The sequence shown here is derived from an EMBL/GenBank/DDBJ whole genome shotgun (WGS) entry which is preliminary data.</text>
</comment>
<proteinExistence type="predicted"/>
<gene>
    <name evidence="2" type="ORF">POM88_037098</name>
</gene>
<dbReference type="Proteomes" id="UP001237642">
    <property type="component" value="Unassembled WGS sequence"/>
</dbReference>
<dbReference type="EMBL" id="JAUIZM010000008">
    <property type="protein sequence ID" value="KAK1371006.1"/>
    <property type="molecule type" value="Genomic_DNA"/>
</dbReference>
<accession>A0AAD8HQJ0</accession>
<protein>
    <submittedName>
        <fullName evidence="2">F-box domain-containing protein</fullName>
    </submittedName>
</protein>
<dbReference type="InterPro" id="IPR017451">
    <property type="entry name" value="F-box-assoc_interact_dom"/>
</dbReference>
<dbReference type="Pfam" id="PF08268">
    <property type="entry name" value="FBA_3"/>
    <property type="match status" value="1"/>
</dbReference>
<evidence type="ECO:0000259" key="1">
    <source>
        <dbReference type="Pfam" id="PF08268"/>
    </source>
</evidence>
<sequence>MESWPGNRDGLANVLSRLPTKAFLGLKSVSKDWCHFISDLMSESSFTGQHSKRKEPTSGFFYQERFKWYDDDIKFVSYITAGKEGVQAHRRVLEFLPEYIVVQASSNGLICGRSCFGSQHQLIYICNPINKEWISLPFPQFDTKSSLALAFDPFSDVKDDATNFKVVRVYEADTEMNKSLFVFDVYSSENKTWRMSVEICHRSQQLFKNKGIFVAGYLYWLTDGDQILMFDPENELSLLIAVPFLRAEYRSIPQMCLGEYKGKLCYVVVSVDGLVLWVLEDMFTSVWKLEHSVALQLLEVKHQSFPDNTVMRIQNQVVPWIDPLIVTEGQLFMRVSGDIFLYDFNTGDMKMPCNLSMLGFNYACSPLVLPYTASLVPLRDV</sequence>
<organism evidence="2 3">
    <name type="scientific">Heracleum sosnowskyi</name>
    <dbReference type="NCBI Taxonomy" id="360622"/>
    <lineage>
        <taxon>Eukaryota</taxon>
        <taxon>Viridiplantae</taxon>
        <taxon>Streptophyta</taxon>
        <taxon>Embryophyta</taxon>
        <taxon>Tracheophyta</taxon>
        <taxon>Spermatophyta</taxon>
        <taxon>Magnoliopsida</taxon>
        <taxon>eudicotyledons</taxon>
        <taxon>Gunneridae</taxon>
        <taxon>Pentapetalae</taxon>
        <taxon>asterids</taxon>
        <taxon>campanulids</taxon>
        <taxon>Apiales</taxon>
        <taxon>Apiaceae</taxon>
        <taxon>Apioideae</taxon>
        <taxon>apioid superclade</taxon>
        <taxon>Tordylieae</taxon>
        <taxon>Tordyliinae</taxon>
        <taxon>Heracleum</taxon>
    </lineage>
</organism>
<dbReference type="AlphaFoldDB" id="A0AAD8HQJ0"/>